<feature type="compositionally biased region" description="Polar residues" evidence="1">
    <location>
        <begin position="114"/>
        <end position="123"/>
    </location>
</feature>
<protein>
    <submittedName>
        <fullName evidence="2">Uncharacterized protein</fullName>
    </submittedName>
</protein>
<accession>A0A6N2AMC2</accession>
<feature type="region of interest" description="Disordered" evidence="1">
    <location>
        <begin position="114"/>
        <end position="134"/>
    </location>
</feature>
<reference evidence="2" key="1">
    <citation type="submission" date="2019-05" db="EMBL/GenBank/DDBJ databases">
        <title>The de novo reference genome and transcriptome assemblies of the wild tomato species Solanum chilense.</title>
        <authorList>
            <person name="Stam R."/>
            <person name="Nosenko T."/>
            <person name="Hoerger A.C."/>
            <person name="Stephan W."/>
            <person name="Seidel M.A."/>
            <person name="Kuhn J.M.M."/>
            <person name="Haberer G."/>
            <person name="Tellier A."/>
        </authorList>
    </citation>
    <scope>NUCLEOTIDE SEQUENCE</scope>
    <source>
        <tissue evidence="2">Mature leaves</tissue>
    </source>
</reference>
<proteinExistence type="predicted"/>
<dbReference type="EMBL" id="RXGB01018043">
    <property type="protein sequence ID" value="TMW82654.1"/>
    <property type="molecule type" value="Genomic_DNA"/>
</dbReference>
<organism evidence="2">
    <name type="scientific">Solanum chilense</name>
    <name type="common">Tomato</name>
    <name type="synonym">Lycopersicon chilense</name>
    <dbReference type="NCBI Taxonomy" id="4083"/>
    <lineage>
        <taxon>Eukaryota</taxon>
        <taxon>Viridiplantae</taxon>
        <taxon>Streptophyta</taxon>
        <taxon>Embryophyta</taxon>
        <taxon>Tracheophyta</taxon>
        <taxon>Spermatophyta</taxon>
        <taxon>Magnoliopsida</taxon>
        <taxon>eudicotyledons</taxon>
        <taxon>Gunneridae</taxon>
        <taxon>Pentapetalae</taxon>
        <taxon>asterids</taxon>
        <taxon>lamiids</taxon>
        <taxon>Solanales</taxon>
        <taxon>Solanaceae</taxon>
        <taxon>Solanoideae</taxon>
        <taxon>Solaneae</taxon>
        <taxon>Solanum</taxon>
        <taxon>Solanum subgen. Lycopersicon</taxon>
    </lineage>
</organism>
<sequence length="134" mass="15398">HKDSICWKSVKTRLDQRTSRRIVVVTTDRLGLRRPILDAISSDALFITPDDRYDGSSQAQWSVNGLRSKTLELLEYRYCDYFSELYDEPVGRTVMDTMVRHTFRNPTLGQTSLSSFSNCTTLPPTDRHEHDGPS</sequence>
<gene>
    <name evidence="2" type="ORF">EJD97_005469</name>
</gene>
<evidence type="ECO:0000256" key="1">
    <source>
        <dbReference type="SAM" id="MobiDB-lite"/>
    </source>
</evidence>
<dbReference type="AlphaFoldDB" id="A0A6N2AMC2"/>
<feature type="non-terminal residue" evidence="2">
    <location>
        <position position="1"/>
    </location>
</feature>
<feature type="compositionally biased region" description="Basic and acidic residues" evidence="1">
    <location>
        <begin position="125"/>
        <end position="134"/>
    </location>
</feature>
<name>A0A6N2AMC2_SOLCI</name>
<evidence type="ECO:0000313" key="2">
    <source>
        <dbReference type="EMBL" id="TMW82654.1"/>
    </source>
</evidence>
<comment type="caution">
    <text evidence="2">The sequence shown here is derived from an EMBL/GenBank/DDBJ whole genome shotgun (WGS) entry which is preliminary data.</text>
</comment>